<accession>A0ABM3GP03</accession>
<evidence type="ECO:0000313" key="4">
    <source>
        <dbReference type="RefSeq" id="XP_046601998.1"/>
    </source>
</evidence>
<feature type="transmembrane region" description="Helical" evidence="2">
    <location>
        <begin position="6"/>
        <end position="27"/>
    </location>
</feature>
<keyword evidence="3" id="KW-1185">Reference proteome</keyword>
<proteinExistence type="predicted"/>
<keyword evidence="2" id="KW-0812">Transmembrane</keyword>
<dbReference type="Gene3D" id="1.20.1070.10">
    <property type="entry name" value="Rhodopsin 7-helix transmembrane proteins"/>
    <property type="match status" value="1"/>
</dbReference>
<evidence type="ECO:0000256" key="2">
    <source>
        <dbReference type="SAM" id="Phobius"/>
    </source>
</evidence>
<evidence type="ECO:0000313" key="3">
    <source>
        <dbReference type="Proteomes" id="UP000829291"/>
    </source>
</evidence>
<keyword evidence="2" id="KW-0472">Membrane</keyword>
<keyword evidence="2" id="KW-1133">Transmembrane helix</keyword>
<protein>
    <submittedName>
        <fullName evidence="4">G-protein coupled receptor Mth2-like</fullName>
    </submittedName>
</protein>
<dbReference type="GeneID" id="124295591"/>
<dbReference type="RefSeq" id="XP_046601998.1">
    <property type="nucleotide sequence ID" value="XM_046746042.1"/>
</dbReference>
<name>A0ABM3GP03_NEOLC</name>
<feature type="region of interest" description="Disordered" evidence="1">
    <location>
        <begin position="292"/>
        <end position="317"/>
    </location>
</feature>
<feature type="transmembrane region" description="Helical" evidence="2">
    <location>
        <begin position="71"/>
        <end position="99"/>
    </location>
</feature>
<sequence length="317" mass="36480">MSIVTEIIIALLYIVRTIVMIINFIGYTVVPQLKNNHGLAIRCYIFTYIILAIVYGCIYEAMMLDPVDFSLVYMIGAIIVHYCNISSALWLQVISFDIWRTFRNVRSVDRRVRERRNGKFICYALYAGVSPIVLGIPGFICYVWVFMHWDDNSDLEFLSLVNFLPTFIESAIYASVCLCNIFFYVGMFCTMRRQRKETAALTEGSNQRHGAQKQWFNLYVKLSLIMGIHMIAWTCIPFTNLESTFDCIYQVSELLHSILIFRFFIWKDGVKQTFRKRICSAVSICSRKISPGEGNTNGSPSPDANPEEALPRVETAF</sequence>
<evidence type="ECO:0000256" key="1">
    <source>
        <dbReference type="SAM" id="MobiDB-lite"/>
    </source>
</evidence>
<feature type="transmembrane region" description="Helical" evidence="2">
    <location>
        <begin position="167"/>
        <end position="186"/>
    </location>
</feature>
<feature type="compositionally biased region" description="Polar residues" evidence="1">
    <location>
        <begin position="293"/>
        <end position="302"/>
    </location>
</feature>
<feature type="transmembrane region" description="Helical" evidence="2">
    <location>
        <begin position="218"/>
        <end position="236"/>
    </location>
</feature>
<dbReference type="PANTHER" id="PTHR47154:SF2">
    <property type="entry name" value="G-PROTEIN COUPLED RECEPTOR MTH-RELATED"/>
    <property type="match status" value="1"/>
</dbReference>
<feature type="transmembrane region" description="Helical" evidence="2">
    <location>
        <begin position="248"/>
        <end position="266"/>
    </location>
</feature>
<organism evidence="3 4">
    <name type="scientific">Neodiprion lecontei</name>
    <name type="common">Redheaded pine sawfly</name>
    <dbReference type="NCBI Taxonomy" id="441921"/>
    <lineage>
        <taxon>Eukaryota</taxon>
        <taxon>Metazoa</taxon>
        <taxon>Ecdysozoa</taxon>
        <taxon>Arthropoda</taxon>
        <taxon>Hexapoda</taxon>
        <taxon>Insecta</taxon>
        <taxon>Pterygota</taxon>
        <taxon>Neoptera</taxon>
        <taxon>Endopterygota</taxon>
        <taxon>Hymenoptera</taxon>
        <taxon>Tenthredinoidea</taxon>
        <taxon>Diprionidae</taxon>
        <taxon>Diprioninae</taxon>
        <taxon>Neodiprion</taxon>
    </lineage>
</organism>
<gene>
    <name evidence="4" type="primary">LOC124295591</name>
</gene>
<dbReference type="PANTHER" id="PTHR47154">
    <property type="entry name" value="G-PROTEIN COUPLED RECEPTOR MTH-RELATED"/>
    <property type="match status" value="1"/>
</dbReference>
<dbReference type="InterPro" id="IPR051384">
    <property type="entry name" value="Mth_GPCR"/>
</dbReference>
<reference evidence="4" key="1">
    <citation type="submission" date="2025-08" db="UniProtKB">
        <authorList>
            <consortium name="RefSeq"/>
        </authorList>
    </citation>
    <scope>IDENTIFICATION</scope>
    <source>
        <tissue evidence="4">Thorax and Abdomen</tissue>
    </source>
</reference>
<feature type="transmembrane region" description="Helical" evidence="2">
    <location>
        <begin position="120"/>
        <end position="147"/>
    </location>
</feature>
<dbReference type="Proteomes" id="UP000829291">
    <property type="component" value="Chromosome 7"/>
</dbReference>
<feature type="transmembrane region" description="Helical" evidence="2">
    <location>
        <begin position="39"/>
        <end position="59"/>
    </location>
</feature>